<sequence>MKCANNKMFSRTSFPSGMEEKFIIVDENLNRVENEDLNKEYNHTIATNILKEHKASNPQDIFQVISLFELEGGML</sequence>
<proteinExistence type="predicted"/>
<organism evidence="1">
    <name type="scientific">marine sediment metagenome</name>
    <dbReference type="NCBI Taxonomy" id="412755"/>
    <lineage>
        <taxon>unclassified sequences</taxon>
        <taxon>metagenomes</taxon>
        <taxon>ecological metagenomes</taxon>
    </lineage>
</organism>
<evidence type="ECO:0000313" key="1">
    <source>
        <dbReference type="EMBL" id="GAG79695.1"/>
    </source>
</evidence>
<gene>
    <name evidence="1" type="ORF">S01H4_21398</name>
</gene>
<comment type="caution">
    <text evidence="1">The sequence shown here is derived from an EMBL/GenBank/DDBJ whole genome shotgun (WGS) entry which is preliminary data.</text>
</comment>
<name>X1AB69_9ZZZZ</name>
<dbReference type="AlphaFoldDB" id="X1AB69"/>
<reference evidence="1" key="1">
    <citation type="journal article" date="2014" name="Front. Microbiol.">
        <title>High frequency of phylogenetically diverse reductive dehalogenase-homologous genes in deep subseafloor sedimentary metagenomes.</title>
        <authorList>
            <person name="Kawai M."/>
            <person name="Futagami T."/>
            <person name="Toyoda A."/>
            <person name="Takaki Y."/>
            <person name="Nishi S."/>
            <person name="Hori S."/>
            <person name="Arai W."/>
            <person name="Tsubouchi T."/>
            <person name="Morono Y."/>
            <person name="Uchiyama I."/>
            <person name="Ito T."/>
            <person name="Fujiyama A."/>
            <person name="Inagaki F."/>
            <person name="Takami H."/>
        </authorList>
    </citation>
    <scope>NUCLEOTIDE SEQUENCE</scope>
    <source>
        <strain evidence="1">Expedition CK06-06</strain>
    </source>
</reference>
<dbReference type="EMBL" id="BART01009689">
    <property type="protein sequence ID" value="GAG79695.1"/>
    <property type="molecule type" value="Genomic_DNA"/>
</dbReference>
<accession>X1AB69</accession>
<protein>
    <submittedName>
        <fullName evidence="1">Uncharacterized protein</fullName>
    </submittedName>
</protein>